<dbReference type="AlphaFoldDB" id="A0A2S9XV68"/>
<dbReference type="SUPFAM" id="SSF52799">
    <property type="entry name" value="(Phosphotyrosine protein) phosphatases II"/>
    <property type="match status" value="1"/>
</dbReference>
<proteinExistence type="predicted"/>
<dbReference type="PANTHER" id="PTHR23339">
    <property type="entry name" value="TYROSINE SPECIFIC PROTEIN PHOSPHATASE AND DUAL SPECIFICITY PROTEIN PHOSPHATASE"/>
    <property type="match status" value="1"/>
</dbReference>
<dbReference type="SUPFAM" id="SSF52499">
    <property type="entry name" value="Isochorismatase-like hydrolases"/>
    <property type="match status" value="1"/>
</dbReference>
<dbReference type="InterPro" id="IPR029021">
    <property type="entry name" value="Prot-tyrosine_phosphatase-like"/>
</dbReference>
<dbReference type="Pfam" id="PF19974">
    <property type="entry name" value="TCAD9"/>
    <property type="match status" value="2"/>
</dbReference>
<protein>
    <recommendedName>
        <fullName evidence="2">Tyrosine specific protein phosphatases domain-containing protein</fullName>
    </recommendedName>
</protein>
<organism evidence="3 4">
    <name type="scientific">Enhygromyxa salina</name>
    <dbReference type="NCBI Taxonomy" id="215803"/>
    <lineage>
        <taxon>Bacteria</taxon>
        <taxon>Pseudomonadati</taxon>
        <taxon>Myxococcota</taxon>
        <taxon>Polyangia</taxon>
        <taxon>Nannocystales</taxon>
        <taxon>Nannocystaceae</taxon>
        <taxon>Enhygromyxa</taxon>
    </lineage>
</organism>
<dbReference type="InterPro" id="IPR036380">
    <property type="entry name" value="Isochorismatase-like_sf"/>
</dbReference>
<keyword evidence="4" id="KW-1185">Reference proteome</keyword>
<keyword evidence="1" id="KW-0378">Hydrolase</keyword>
<gene>
    <name evidence="3" type="ORF">ENSA5_35400</name>
</gene>
<accession>A0A2S9XV68</accession>
<dbReference type="GO" id="GO:0016791">
    <property type="term" value="F:phosphatase activity"/>
    <property type="evidence" value="ECO:0007669"/>
    <property type="project" value="UniProtKB-ARBA"/>
</dbReference>
<reference evidence="3 4" key="1">
    <citation type="submission" date="2018-03" db="EMBL/GenBank/DDBJ databases">
        <title>Draft Genome Sequences of the Obligatory Marine Myxobacteria Enhygromyxa salina SWB005.</title>
        <authorList>
            <person name="Poehlein A."/>
            <person name="Moghaddam J.A."/>
            <person name="Harms H."/>
            <person name="Alanjari M."/>
            <person name="Koenig G.M."/>
            <person name="Daniel R."/>
            <person name="Schaeberle T.F."/>
        </authorList>
    </citation>
    <scope>NUCLEOTIDE SEQUENCE [LARGE SCALE GENOMIC DNA]</scope>
    <source>
        <strain evidence="3 4">SWB005</strain>
    </source>
</reference>
<evidence type="ECO:0000259" key="2">
    <source>
        <dbReference type="PROSITE" id="PS50056"/>
    </source>
</evidence>
<dbReference type="Pfam" id="PF22784">
    <property type="entry name" value="PTP-SAK"/>
    <property type="match status" value="1"/>
</dbReference>
<evidence type="ECO:0000256" key="1">
    <source>
        <dbReference type="ARBA" id="ARBA00022801"/>
    </source>
</evidence>
<dbReference type="InterPro" id="IPR000387">
    <property type="entry name" value="Tyr_Pase_dom"/>
</dbReference>
<dbReference type="InterPro" id="IPR057023">
    <property type="entry name" value="PTP-SAK"/>
</dbReference>
<feature type="domain" description="Tyrosine specific protein phosphatases" evidence="2">
    <location>
        <begin position="700"/>
        <end position="752"/>
    </location>
</feature>
<evidence type="ECO:0000313" key="4">
    <source>
        <dbReference type="Proteomes" id="UP000237968"/>
    </source>
</evidence>
<evidence type="ECO:0000313" key="3">
    <source>
        <dbReference type="EMBL" id="PRP96766.1"/>
    </source>
</evidence>
<dbReference type="SUPFAM" id="SSF56112">
    <property type="entry name" value="Protein kinase-like (PK-like)"/>
    <property type="match status" value="1"/>
</dbReference>
<dbReference type="PROSITE" id="PS00383">
    <property type="entry name" value="TYR_PHOSPHATASE_1"/>
    <property type="match status" value="1"/>
</dbReference>
<dbReference type="PROSITE" id="PS50056">
    <property type="entry name" value="TYR_PHOSPHATASE_2"/>
    <property type="match status" value="1"/>
</dbReference>
<dbReference type="Proteomes" id="UP000237968">
    <property type="component" value="Unassembled WGS sequence"/>
</dbReference>
<dbReference type="InterPro" id="IPR011009">
    <property type="entry name" value="Kinase-like_dom_sf"/>
</dbReference>
<dbReference type="EMBL" id="PVNK01000164">
    <property type="protein sequence ID" value="PRP96766.1"/>
    <property type="molecule type" value="Genomic_DNA"/>
</dbReference>
<dbReference type="InterPro" id="IPR045544">
    <property type="entry name" value="TCAD9"/>
</dbReference>
<dbReference type="Gene3D" id="3.40.50.850">
    <property type="entry name" value="Isochorismatase-like"/>
    <property type="match status" value="1"/>
</dbReference>
<comment type="caution">
    <text evidence="3">The sequence shown here is derived from an EMBL/GenBank/DDBJ whole genome shotgun (WGS) entry which is preliminary data.</text>
</comment>
<sequence>MSASFGYPAPVTRALLITQCLQEDFVGRIAAHAPLPNKLHVGEAEARRLLGEDPQTGPVAQLLAWVRSLPEGAVTQLHVRDWHDPQDPRQAAHLDTFGVHCVAGSPGARLLGELDEEVERNPSASYIDAIGLNDFEGTDLEPRIRAVQAEADGPLRVAVVGVWTEAKVTFLLYDLVTRLGLTQLATCSALTASSSRAKHFAALEQLRTILGVQICDSVGELAAFLCPGTEAPSPRLPALGPGPEIRGADPDPDDRDLLAYLYRDSARLELTPLSGGFSGAAVFAVRSEDALGHLHSPSVAKLGPRGLLAKERVAFERVEPILGNDAPRVLGYVDLGDRAGLKYAFAAMGQGGVRTFKSLYEADAPVERLVHALDDVFGDVLGRFERAALYEPLPLLAHYGFSVRHAPSVARNVAAIVGPEAAARSALVRFYEDALPTLGSPPEHHFVSFVHGDLNGANILLDERDNVWLIDFFHADRAHVLKDLVKLENDLLFLFMPLAHEAALAEGKRLVDALGAVEDLAAELPESPPGVTLAPLLRAWALLRTLRGYVARYCRSDRDPSQHRVAALRYAAHTLSFDEASPLQRRLALHAAEGHARAVEEFYRAARALRVDWVEAPELAAAHGVGLTLCPGRRDRGRSLDEDLAVVHGSGARTLVSLLPASELAWAGVEALPEAARAAGLSFLELAIPDQGVVSQAEVAGLLDAIEAHRAVAPVVVHCMGGLGRSGTVAACLLIRLGATADAALAAVREARGPRCVETRAQEDFVRAFAAT</sequence>
<dbReference type="InterPro" id="IPR016130">
    <property type="entry name" value="Tyr_Pase_AS"/>
</dbReference>
<dbReference type="Gene3D" id="3.90.190.10">
    <property type="entry name" value="Protein tyrosine phosphatase superfamily"/>
    <property type="match status" value="1"/>
</dbReference>
<dbReference type="InterPro" id="IPR050561">
    <property type="entry name" value="PTP"/>
</dbReference>
<name>A0A2S9XV68_9BACT</name>